<name>A0A0K9YXH0_9BACL</name>
<dbReference type="Proteomes" id="UP000319578">
    <property type="component" value="Unassembled WGS sequence"/>
</dbReference>
<evidence type="ECO:0000313" key="3">
    <source>
        <dbReference type="Proteomes" id="UP000036834"/>
    </source>
</evidence>
<reference evidence="2" key="2">
    <citation type="submission" date="2015-07" db="EMBL/GenBank/DDBJ databases">
        <title>MeaNS - Measles Nucleotide Surveillance Program.</title>
        <authorList>
            <person name="Tran T."/>
            <person name="Druce J."/>
        </authorList>
    </citation>
    <scope>NUCLEOTIDE SEQUENCE</scope>
    <source>
        <strain evidence="2">DSM 9887</strain>
    </source>
</reference>
<dbReference type="STRING" id="54915.ADS79_14060"/>
<protein>
    <submittedName>
        <fullName evidence="2">Uncharacterized protein</fullName>
    </submittedName>
</protein>
<dbReference type="Proteomes" id="UP000036834">
    <property type="component" value="Unassembled WGS sequence"/>
</dbReference>
<dbReference type="OrthoDB" id="9932887at2"/>
<dbReference type="EMBL" id="LGIQ01000007">
    <property type="protein sequence ID" value="KNB72945.1"/>
    <property type="molecule type" value="Genomic_DNA"/>
</dbReference>
<gene>
    <name evidence="2" type="ORF">ADS79_14060</name>
    <name evidence="1" type="ORF">BRE01_62570</name>
</gene>
<evidence type="ECO:0000313" key="1">
    <source>
        <dbReference type="EMBL" id="GED72555.1"/>
    </source>
</evidence>
<evidence type="ECO:0000313" key="4">
    <source>
        <dbReference type="Proteomes" id="UP000319578"/>
    </source>
</evidence>
<dbReference type="AlphaFoldDB" id="A0A0K9YXH0"/>
<reference evidence="1 4" key="3">
    <citation type="submission" date="2019-06" db="EMBL/GenBank/DDBJ databases">
        <title>Whole genome shotgun sequence of Brevibacillus reuszeri NBRC 15719.</title>
        <authorList>
            <person name="Hosoyama A."/>
            <person name="Uohara A."/>
            <person name="Ohji S."/>
            <person name="Ichikawa N."/>
        </authorList>
    </citation>
    <scope>NUCLEOTIDE SEQUENCE [LARGE SCALE GENOMIC DNA]</scope>
    <source>
        <strain evidence="1 4">NBRC 15719</strain>
    </source>
</reference>
<reference evidence="3" key="1">
    <citation type="submission" date="2015-07" db="EMBL/GenBank/DDBJ databases">
        <title>Genome sequencing project for genomic taxonomy and phylogenomics of Bacillus-like bacteria.</title>
        <authorList>
            <person name="Liu B."/>
            <person name="Wang J."/>
            <person name="Zhu Y."/>
            <person name="Liu G."/>
            <person name="Chen Q."/>
            <person name="Chen Z."/>
            <person name="Lan J."/>
            <person name="Che J."/>
            <person name="Ge C."/>
            <person name="Shi H."/>
            <person name="Pan Z."/>
            <person name="Liu X."/>
        </authorList>
    </citation>
    <scope>NUCLEOTIDE SEQUENCE [LARGE SCALE GENOMIC DNA]</scope>
    <source>
        <strain evidence="3">DSM 9887</strain>
    </source>
</reference>
<dbReference type="RefSeq" id="WP_049738995.1">
    <property type="nucleotide sequence ID" value="NZ_BJON01000031.1"/>
</dbReference>
<dbReference type="EMBL" id="BJON01000031">
    <property type="protein sequence ID" value="GED72555.1"/>
    <property type="molecule type" value="Genomic_DNA"/>
</dbReference>
<comment type="caution">
    <text evidence="2">The sequence shown here is derived from an EMBL/GenBank/DDBJ whole genome shotgun (WGS) entry which is preliminary data.</text>
</comment>
<proteinExistence type="predicted"/>
<evidence type="ECO:0000313" key="2">
    <source>
        <dbReference type="EMBL" id="KNB72945.1"/>
    </source>
</evidence>
<sequence length="133" mass="15248">MNSIFTVLFALLMTFNTVSNSVEVQPNSHESESLATYIKPTEIKQEYLEKSYRFYTKIVDLDKNGTKMSEELKTDFINFTIQMKAENKSEQFLGILISRLYVRKLGLDLNGGSADDRRVFNETASELKVVFGK</sequence>
<organism evidence="2 3">
    <name type="scientific">Brevibacillus reuszeri</name>
    <dbReference type="NCBI Taxonomy" id="54915"/>
    <lineage>
        <taxon>Bacteria</taxon>
        <taxon>Bacillati</taxon>
        <taxon>Bacillota</taxon>
        <taxon>Bacilli</taxon>
        <taxon>Bacillales</taxon>
        <taxon>Paenibacillaceae</taxon>
        <taxon>Brevibacillus</taxon>
    </lineage>
</organism>
<keyword evidence="4" id="KW-1185">Reference proteome</keyword>
<dbReference type="PATRIC" id="fig|54915.3.peg.1831"/>
<accession>A0A0K9YXH0</accession>